<evidence type="ECO:0000313" key="2">
    <source>
        <dbReference type="Proteomes" id="UP000223759"/>
    </source>
</evidence>
<protein>
    <recommendedName>
        <fullName evidence="3">Divergent polysaccharide deacetylase</fullName>
    </recommendedName>
</protein>
<name>A0A1R3VVT0_9GAMM</name>
<keyword evidence="2" id="KW-1185">Reference proteome</keyword>
<dbReference type="Pfam" id="PF04748">
    <property type="entry name" value="Polysacc_deac_2"/>
    <property type="match status" value="1"/>
</dbReference>
<dbReference type="InterPro" id="IPR011330">
    <property type="entry name" value="Glyco_hydro/deAcase_b/a-brl"/>
</dbReference>
<organism evidence="1 2">
    <name type="scientific">Ectothiorhodosinus mongolicus</name>
    <dbReference type="NCBI Taxonomy" id="233100"/>
    <lineage>
        <taxon>Bacteria</taxon>
        <taxon>Pseudomonadati</taxon>
        <taxon>Pseudomonadota</taxon>
        <taxon>Gammaproteobacteria</taxon>
        <taxon>Chromatiales</taxon>
        <taxon>Ectothiorhodospiraceae</taxon>
        <taxon>Ectothiorhodosinus</taxon>
    </lineage>
</organism>
<dbReference type="SUPFAM" id="SSF88713">
    <property type="entry name" value="Glycoside hydrolase/deacetylase"/>
    <property type="match status" value="1"/>
</dbReference>
<dbReference type="OrthoDB" id="9784811at2"/>
<dbReference type="CDD" id="cd10936">
    <property type="entry name" value="CE4_DAC2"/>
    <property type="match status" value="1"/>
</dbReference>
<gene>
    <name evidence="1" type="ORF">SAMN05216526_0989</name>
</gene>
<sequence length="249" mass="27507">MRLWFTALLTFGLLLPLIVSADSRPVVAIVIDDFGHDPRESRRAAALPAPIHFAVLPHTPFARMSSELAVAHGHEVLLHLPMEAQNGSDPGPGAILGRLSEEETRQAVCDALASVPHAKGMNNHMGSLLSREHHHLAWVMSELREQHPELYVLDSRTHPESQVRHIASWAGLPAAQRNVFLDAEPHNEDFVRQQLTLLERIARRDGMAIGIGHPYPETLQVLEEALPGLKERGIGLIKLSDYLVGVTQP</sequence>
<accession>A0A1R3VVT0</accession>
<proteinExistence type="predicted"/>
<dbReference type="PANTHER" id="PTHR30105:SF2">
    <property type="entry name" value="DIVERGENT POLYSACCHARIDE DEACETYLASE SUPERFAMILY"/>
    <property type="match status" value="1"/>
</dbReference>
<dbReference type="InterPro" id="IPR006837">
    <property type="entry name" value="Divergent_DAC"/>
</dbReference>
<reference evidence="1 2" key="1">
    <citation type="submission" date="2017-01" db="EMBL/GenBank/DDBJ databases">
        <authorList>
            <person name="Mah S.A."/>
            <person name="Swanson W.J."/>
            <person name="Moy G.W."/>
            <person name="Vacquier V.D."/>
        </authorList>
    </citation>
    <scope>NUCLEOTIDE SEQUENCE [LARGE SCALE GENOMIC DNA]</scope>
    <source>
        <strain evidence="1 2">M9</strain>
    </source>
</reference>
<dbReference type="GO" id="GO:0005975">
    <property type="term" value="P:carbohydrate metabolic process"/>
    <property type="evidence" value="ECO:0007669"/>
    <property type="project" value="InterPro"/>
</dbReference>
<evidence type="ECO:0008006" key="3">
    <source>
        <dbReference type="Google" id="ProtNLM"/>
    </source>
</evidence>
<dbReference type="Proteomes" id="UP000223759">
    <property type="component" value="Unassembled WGS sequence"/>
</dbReference>
<evidence type="ECO:0000313" key="1">
    <source>
        <dbReference type="EMBL" id="SIT69028.1"/>
    </source>
</evidence>
<dbReference type="RefSeq" id="WP_159435524.1">
    <property type="nucleotide sequence ID" value="NZ_CP023018.1"/>
</dbReference>
<dbReference type="STRING" id="233100.SAMN05216526_0989"/>
<dbReference type="PANTHER" id="PTHR30105">
    <property type="entry name" value="UNCHARACTERIZED YIBQ-RELATED"/>
    <property type="match status" value="1"/>
</dbReference>
<dbReference type="EMBL" id="FTPK01000002">
    <property type="protein sequence ID" value="SIT69028.1"/>
    <property type="molecule type" value="Genomic_DNA"/>
</dbReference>
<dbReference type="Gene3D" id="3.20.20.370">
    <property type="entry name" value="Glycoside hydrolase/deacetylase"/>
    <property type="match status" value="1"/>
</dbReference>
<dbReference type="AlphaFoldDB" id="A0A1R3VVT0"/>